<organism evidence="1">
    <name type="scientific">Cacopsylla melanoneura</name>
    <dbReference type="NCBI Taxonomy" id="428564"/>
    <lineage>
        <taxon>Eukaryota</taxon>
        <taxon>Metazoa</taxon>
        <taxon>Ecdysozoa</taxon>
        <taxon>Arthropoda</taxon>
        <taxon>Hexapoda</taxon>
        <taxon>Insecta</taxon>
        <taxon>Pterygota</taxon>
        <taxon>Neoptera</taxon>
        <taxon>Paraneoptera</taxon>
        <taxon>Hemiptera</taxon>
        <taxon>Sternorrhyncha</taxon>
        <taxon>Psylloidea</taxon>
        <taxon>Psyllidae</taxon>
        <taxon>Psyllinae</taxon>
        <taxon>Cacopsylla</taxon>
    </lineage>
</organism>
<dbReference type="EMBL" id="HBUF01276244">
    <property type="protein sequence ID" value="CAG6686415.1"/>
    <property type="molecule type" value="Transcribed_RNA"/>
</dbReference>
<name>A0A8D8R584_9HEMI</name>
<reference evidence="1" key="1">
    <citation type="submission" date="2021-05" db="EMBL/GenBank/DDBJ databases">
        <authorList>
            <person name="Alioto T."/>
            <person name="Alioto T."/>
            <person name="Gomez Garrido J."/>
        </authorList>
    </citation>
    <scope>NUCLEOTIDE SEQUENCE</scope>
</reference>
<evidence type="ECO:0000313" key="1">
    <source>
        <dbReference type="EMBL" id="CAG6644346.1"/>
    </source>
</evidence>
<sequence>MFMAPSGDTSMAVPDGMLLFFGAPAVLPLTPANNNIGGTTVQTALQHASTDAILTRPLPATCTPSVSFFSNGRKQVFSSMVNIFSGAVSNLFSTMTRFSFSKWSFTRTLFSFFGR</sequence>
<dbReference type="EMBL" id="HBUF01365557">
    <property type="protein sequence ID" value="CAG6723384.1"/>
    <property type="molecule type" value="Transcribed_RNA"/>
</dbReference>
<dbReference type="AlphaFoldDB" id="A0A8D8R584"/>
<proteinExistence type="predicted"/>
<dbReference type="EMBL" id="HBUF01131881">
    <property type="protein sequence ID" value="CAG6644346.1"/>
    <property type="molecule type" value="Transcribed_RNA"/>
</dbReference>
<dbReference type="EMBL" id="HBUF01276243">
    <property type="protein sequence ID" value="CAG6686413.1"/>
    <property type="molecule type" value="Transcribed_RNA"/>
</dbReference>
<protein>
    <submittedName>
        <fullName evidence="1">Uncharacterized protein</fullName>
    </submittedName>
</protein>
<dbReference type="EMBL" id="HBUF01548906">
    <property type="protein sequence ID" value="CAG6758168.1"/>
    <property type="molecule type" value="Transcribed_RNA"/>
</dbReference>
<accession>A0A8D8R584</accession>